<accession>A0A8C9E428</accession>
<feature type="region of interest" description="Disordered" evidence="1">
    <location>
        <begin position="1"/>
        <end position="24"/>
    </location>
</feature>
<feature type="compositionally biased region" description="Basic and acidic residues" evidence="1">
    <location>
        <begin position="14"/>
        <end position="23"/>
    </location>
</feature>
<keyword evidence="3" id="KW-1185">Reference proteome</keyword>
<dbReference type="Proteomes" id="UP000694554">
    <property type="component" value="Chromosome 18"/>
</dbReference>
<proteinExistence type="predicted"/>
<evidence type="ECO:0000313" key="3">
    <source>
        <dbReference type="Proteomes" id="UP000694554"/>
    </source>
</evidence>
<protein>
    <submittedName>
        <fullName evidence="2">Uncharacterized protein</fullName>
    </submittedName>
</protein>
<dbReference type="AlphaFoldDB" id="A0A8C9E428"/>
<sequence length="108" mass="12235">MARPSSSHSHSHCSGKEQPDTKRGSVCQVGWGIAMSNDDSRECQLLLIFVFQPANREETNITRRRRVKSDEKNSKLFSTSTKKIQKKQADITLDPPPNCRTPTEFSWG</sequence>
<reference evidence="2" key="1">
    <citation type="submission" date="2019-08" db="EMBL/GenBank/DDBJ databases">
        <title>Phocoena sinus (Vaquita) genome, mPhoSin1, primary haplotype.</title>
        <authorList>
            <person name="Morin P."/>
            <person name="Mountcastle J."/>
            <person name="Fungtammasan C."/>
            <person name="Rhie A."/>
            <person name="Rojas-Bracho L."/>
            <person name="Smith C.R."/>
            <person name="Taylor B.L."/>
            <person name="Gulland F.M.D."/>
            <person name="Musser W."/>
            <person name="Houck M."/>
            <person name="Haase B."/>
            <person name="Paez S."/>
            <person name="Howe K."/>
            <person name="Torrance J."/>
            <person name="Formenti G."/>
            <person name="Phillippy A."/>
            <person name="Ryder O."/>
            <person name="Jarvis E.D."/>
            <person name="Fedrigo O."/>
        </authorList>
    </citation>
    <scope>NUCLEOTIDE SEQUENCE [LARGE SCALE GENOMIC DNA]</scope>
</reference>
<organism evidence="2 3">
    <name type="scientific">Phocoena sinus</name>
    <name type="common">Vaquita</name>
    <dbReference type="NCBI Taxonomy" id="42100"/>
    <lineage>
        <taxon>Eukaryota</taxon>
        <taxon>Metazoa</taxon>
        <taxon>Chordata</taxon>
        <taxon>Craniata</taxon>
        <taxon>Vertebrata</taxon>
        <taxon>Euteleostomi</taxon>
        <taxon>Mammalia</taxon>
        <taxon>Eutheria</taxon>
        <taxon>Laurasiatheria</taxon>
        <taxon>Artiodactyla</taxon>
        <taxon>Whippomorpha</taxon>
        <taxon>Cetacea</taxon>
        <taxon>Odontoceti</taxon>
        <taxon>Phocoenidae</taxon>
        <taxon>Phocoena</taxon>
    </lineage>
</organism>
<reference evidence="2" key="3">
    <citation type="submission" date="2025-09" db="UniProtKB">
        <authorList>
            <consortium name="Ensembl"/>
        </authorList>
    </citation>
    <scope>IDENTIFICATION</scope>
</reference>
<feature type="region of interest" description="Disordered" evidence="1">
    <location>
        <begin position="65"/>
        <end position="108"/>
    </location>
</feature>
<dbReference type="Ensembl" id="ENSPSNT00000018269.1">
    <property type="protein sequence ID" value="ENSPSNP00000016189.1"/>
    <property type="gene ID" value="ENSPSNG00000011916.1"/>
</dbReference>
<evidence type="ECO:0000313" key="2">
    <source>
        <dbReference type="Ensembl" id="ENSPSNP00000016189.1"/>
    </source>
</evidence>
<evidence type="ECO:0000256" key="1">
    <source>
        <dbReference type="SAM" id="MobiDB-lite"/>
    </source>
</evidence>
<name>A0A8C9E428_PHOSS</name>
<reference evidence="2" key="2">
    <citation type="submission" date="2025-08" db="UniProtKB">
        <authorList>
            <consortium name="Ensembl"/>
        </authorList>
    </citation>
    <scope>IDENTIFICATION</scope>
</reference>